<evidence type="ECO:0000256" key="15">
    <source>
        <dbReference type="RuleBase" id="RU362033"/>
    </source>
</evidence>
<sequence length="1216" mass="137877">MANLVSDSAATNIPTASSAQLNGHKKIHRRNSSRWIPTTPFLDQLEETFFKLPEMFGKSHKNASTNQRVIEPNWLNPETPRHLLSNYHKYCNNKISTTKYSLLTFLPKNIWEQFHRWANVYFVMIAGLNWIPALESFSPYLGLVPVVAILGMTALKDFAEDWQRRRADNRVNSRTIYVWDSSKKRFRKTYWELLLVGDLIHVSCNQEIPADIVLVRSSDPHGAVFVETSNLDGESNLKQKCVVGQCRAFCNRSHKIDPENFKVKISVNHPDSRLNNTSGSITYDNNESDAIGRDNVLLRGCRIRNTAFVEGVVIFTGRETRLMLSSGNVKYKRSSIERTTNYFILIYVAILIMLVFASGLSSFLWLLYFDDRRSQIPFIILRTNSPLWDGLINTAEFIICYQTLIPLSLYITVEIIKLGQCYLMSNDLDMYDPETDKAMLCRSLNISEELGQIQYVLSDKTGTLTENKMVFRSCAINGISYEPSTNSGKSLFLSTKTSGEGLMKQLDYNIRPKKIKSKSKWKLTKLSLATETEEPVEVNVELKKALKKSVAQTCRDIEDIKSKQKVVSEEQTDQNFLFFLTMAVCNTVMVRREGEQEEDDVELGYLEDNVFLVGNSAFYDSNNSGVQTPINAKPDMITKVSFTGPIAENLADQTMCDRPPTKTPDEDPQAILDSNSVSNTGSLARQFNFNANDLMRKISGIGKLFRKENQRSNEKPCEKHKEQVIEPKYMYDGESPDELCLVKAAAAYGFVLDCRNIHRVSVQIDSEHFNDTSLNRMMLEWNVLKVLPFDSDRKRMSIFLQHTDYKSVLMLCKGADDEILSRLRHSNHNMQSNLCLACRWLTQDQFDNWMESRKLVEEASGGNDQDSLLVDSANQIECDLTLLGATAIEDKLQEGVTDTIESLRQAGIQVWLLTGDKLETALNIAQSCHLFLADTSVLIVNSLDDLNSAMSSSSKQRYNCILSSEAVKMFREGNKEMIEVVARSSAILCYRMTPSEKAQVVTAVKKHLKEGHGRHKSNSGKVLAIGDGANDVPMILGADVGVGISGREGLQAMMASDFAISRFRFLKKLLLVHGHWNYYRLSSVILYFLDKNAIFVLVFFWAQLFNGFSGFAPVDPIYSMLYPILFTSVQPLLYGIIDQDVSAENLIAHPHLYSKGRNGKIYSSRNFWLNVLDAVWQSSVVYFIGHLTFIDTNYDIWAFSYFLMTALSAPTQPTWH</sequence>
<comment type="caution">
    <text evidence="15">Lacks conserved residue(s) required for the propagation of feature annotation.</text>
</comment>
<evidence type="ECO:0000256" key="11">
    <source>
        <dbReference type="ARBA" id="ARBA00034036"/>
    </source>
</evidence>
<dbReference type="GO" id="GO:0140326">
    <property type="term" value="F:ATPase-coupled intramembrane lipid transporter activity"/>
    <property type="evidence" value="ECO:0007669"/>
    <property type="project" value="UniProtKB-EC"/>
</dbReference>
<feature type="binding site" evidence="13">
    <location>
        <position position="1031"/>
    </location>
    <ligand>
        <name>ATP</name>
        <dbReference type="ChEBI" id="CHEBI:30616"/>
    </ligand>
</feature>
<dbReference type="Gene3D" id="2.70.150.10">
    <property type="entry name" value="Calcium-transporting ATPase, cytoplasmic transduction domain A"/>
    <property type="match status" value="1"/>
</dbReference>
<evidence type="ECO:0000256" key="14">
    <source>
        <dbReference type="PIRSR" id="PIRSR606539-3"/>
    </source>
</evidence>
<dbReference type="SFLD" id="SFLDS00003">
    <property type="entry name" value="Haloacid_Dehalogenase"/>
    <property type="match status" value="1"/>
</dbReference>
<evidence type="ECO:0000256" key="8">
    <source>
        <dbReference type="ARBA" id="ARBA00022967"/>
    </source>
</evidence>
<feature type="binding site" evidence="13">
    <location>
        <position position="916"/>
    </location>
    <ligand>
        <name>ATP</name>
        <dbReference type="ChEBI" id="CHEBI:30616"/>
    </ligand>
</feature>
<feature type="binding site" evidence="13">
    <location>
        <position position="915"/>
    </location>
    <ligand>
        <name>ATP</name>
        <dbReference type="ChEBI" id="CHEBI:30616"/>
    </ligand>
</feature>
<evidence type="ECO:0000259" key="17">
    <source>
        <dbReference type="Pfam" id="PF16212"/>
    </source>
</evidence>
<dbReference type="InterPro" id="IPR032630">
    <property type="entry name" value="P_typ_ATPase_c"/>
</dbReference>
<feature type="active site" description="4-aspartylphosphate intermediate" evidence="12">
    <location>
        <position position="459"/>
    </location>
</feature>
<evidence type="ECO:0000256" key="10">
    <source>
        <dbReference type="ARBA" id="ARBA00023136"/>
    </source>
</evidence>
<feature type="binding site" evidence="13">
    <location>
        <position position="914"/>
    </location>
    <ligand>
        <name>ATP</name>
        <dbReference type="ChEBI" id="CHEBI:30616"/>
    </ligand>
</feature>
<dbReference type="SFLD" id="SFLDF00027">
    <property type="entry name" value="p-type_atpase"/>
    <property type="match status" value="1"/>
</dbReference>
<dbReference type="GO" id="GO:0005886">
    <property type="term" value="C:plasma membrane"/>
    <property type="evidence" value="ECO:0007669"/>
    <property type="project" value="TreeGrafter"/>
</dbReference>
<proteinExistence type="inferred from homology"/>
<feature type="transmembrane region" description="Helical" evidence="15">
    <location>
        <begin position="137"/>
        <end position="155"/>
    </location>
</feature>
<feature type="transmembrane region" description="Helical" evidence="15">
    <location>
        <begin position="342"/>
        <end position="368"/>
    </location>
</feature>
<dbReference type="Proteomes" id="UP000887574">
    <property type="component" value="Unplaced"/>
</dbReference>
<dbReference type="Pfam" id="PF16209">
    <property type="entry name" value="PhoLip_ATPase_N"/>
    <property type="match status" value="1"/>
</dbReference>
<dbReference type="SUPFAM" id="SSF81660">
    <property type="entry name" value="Metal cation-transporting ATPase, ATP-binding domain N"/>
    <property type="match status" value="1"/>
</dbReference>
<evidence type="ECO:0000256" key="12">
    <source>
        <dbReference type="PIRSR" id="PIRSR606539-1"/>
    </source>
</evidence>
<feature type="binding site" evidence="13">
    <location>
        <position position="459"/>
    </location>
    <ligand>
        <name>ATP</name>
        <dbReference type="ChEBI" id="CHEBI:30616"/>
    </ligand>
</feature>
<dbReference type="InterPro" id="IPR036412">
    <property type="entry name" value="HAD-like_sf"/>
</dbReference>
<dbReference type="InterPro" id="IPR032631">
    <property type="entry name" value="P-type_ATPase_N"/>
</dbReference>
<dbReference type="InterPro" id="IPR001757">
    <property type="entry name" value="P_typ_ATPase"/>
</dbReference>
<feature type="binding site" evidence="14">
    <location>
        <position position="1027"/>
    </location>
    <ligand>
        <name>Mg(2+)</name>
        <dbReference type="ChEBI" id="CHEBI:18420"/>
    </ligand>
</feature>
<feature type="binding site" evidence="14">
    <location>
        <position position="459"/>
    </location>
    <ligand>
        <name>Mg(2+)</name>
        <dbReference type="ChEBI" id="CHEBI:18420"/>
    </ligand>
</feature>
<feature type="domain" description="P-type ATPase N-terminal" evidence="16">
    <location>
        <begin position="87"/>
        <end position="141"/>
    </location>
</feature>
<dbReference type="Pfam" id="PF16212">
    <property type="entry name" value="PhoLip_ATPase_C"/>
    <property type="match status" value="1"/>
</dbReference>
<organism evidence="18 19">
    <name type="scientific">Ditylenchus dipsaci</name>
    <dbReference type="NCBI Taxonomy" id="166011"/>
    <lineage>
        <taxon>Eukaryota</taxon>
        <taxon>Metazoa</taxon>
        <taxon>Ecdysozoa</taxon>
        <taxon>Nematoda</taxon>
        <taxon>Chromadorea</taxon>
        <taxon>Rhabditida</taxon>
        <taxon>Tylenchina</taxon>
        <taxon>Tylenchomorpha</taxon>
        <taxon>Sphaerularioidea</taxon>
        <taxon>Anguinidae</taxon>
        <taxon>Anguininae</taxon>
        <taxon>Ditylenchus</taxon>
    </lineage>
</organism>
<comment type="similarity">
    <text evidence="2 15">Belongs to the cation transport ATPase (P-type) (TC 3.A.3) family. Type IV subfamily.</text>
</comment>
<dbReference type="Pfam" id="PF13246">
    <property type="entry name" value="Cation_ATPase"/>
    <property type="match status" value="1"/>
</dbReference>
<comment type="catalytic activity">
    <reaction evidence="11 15">
        <text>ATP + H2O + phospholipidSide 1 = ADP + phosphate + phospholipidSide 2.</text>
        <dbReference type="EC" id="7.6.2.1"/>
    </reaction>
</comment>
<feature type="binding site" evidence="13">
    <location>
        <position position="997"/>
    </location>
    <ligand>
        <name>ATP</name>
        <dbReference type="ChEBI" id="CHEBI:30616"/>
    </ligand>
</feature>
<dbReference type="InterPro" id="IPR008250">
    <property type="entry name" value="ATPase_P-typ_transduc_dom_A_sf"/>
</dbReference>
<dbReference type="InterPro" id="IPR044492">
    <property type="entry name" value="P_typ_ATPase_HD_dom"/>
</dbReference>
<feature type="binding site" evidence="13">
    <location>
        <position position="813"/>
    </location>
    <ligand>
        <name>ATP</name>
        <dbReference type="ChEBI" id="CHEBI:30616"/>
    </ligand>
</feature>
<feature type="domain" description="P-type ATPase C-terminal" evidence="17">
    <location>
        <begin position="1054"/>
        <end position="1206"/>
    </location>
</feature>
<dbReference type="Gene3D" id="3.40.50.1000">
    <property type="entry name" value="HAD superfamily/HAD-like"/>
    <property type="match status" value="1"/>
</dbReference>
<keyword evidence="4 14" id="KW-0479">Metal-binding</keyword>
<evidence type="ECO:0000256" key="3">
    <source>
        <dbReference type="ARBA" id="ARBA00022692"/>
    </source>
</evidence>
<keyword evidence="10 15" id="KW-0472">Membrane</keyword>
<dbReference type="SFLD" id="SFLDG00002">
    <property type="entry name" value="C1.7:_P-type_atpase_like"/>
    <property type="match status" value="1"/>
</dbReference>
<dbReference type="PANTHER" id="PTHR24092:SF215">
    <property type="entry name" value="PHOSPHOLIPID-TRANSPORTING ATPASE"/>
    <property type="match status" value="1"/>
</dbReference>
<evidence type="ECO:0000313" key="18">
    <source>
        <dbReference type="Proteomes" id="UP000887574"/>
    </source>
</evidence>
<dbReference type="SUPFAM" id="SSF81665">
    <property type="entry name" value="Calcium ATPase, transmembrane domain M"/>
    <property type="match status" value="1"/>
</dbReference>
<evidence type="ECO:0000313" key="19">
    <source>
        <dbReference type="WBParaSite" id="jg25828"/>
    </source>
</evidence>
<feature type="binding site" evidence="13">
    <location>
        <position position="991"/>
    </location>
    <ligand>
        <name>ATP</name>
        <dbReference type="ChEBI" id="CHEBI:30616"/>
    </ligand>
</feature>
<dbReference type="PANTHER" id="PTHR24092">
    <property type="entry name" value="PROBABLE PHOSPHOLIPID-TRANSPORTING ATPASE"/>
    <property type="match status" value="1"/>
</dbReference>
<reference evidence="19" key="1">
    <citation type="submission" date="2022-11" db="UniProtKB">
        <authorList>
            <consortium name="WormBaseParasite"/>
        </authorList>
    </citation>
    <scope>IDENTIFICATION</scope>
</reference>
<comment type="subcellular location">
    <subcellularLocation>
        <location evidence="1 15">Membrane</location>
        <topology evidence="1 15">Multi-pass membrane protein</topology>
    </subcellularLocation>
</comment>
<evidence type="ECO:0000256" key="1">
    <source>
        <dbReference type="ARBA" id="ARBA00004141"/>
    </source>
</evidence>
<feature type="transmembrane region" description="Helical" evidence="15">
    <location>
        <begin position="114"/>
        <end position="131"/>
    </location>
</feature>
<keyword evidence="7 14" id="KW-0460">Magnesium</keyword>
<dbReference type="EC" id="7.6.2.1" evidence="15"/>
<evidence type="ECO:0000256" key="5">
    <source>
        <dbReference type="ARBA" id="ARBA00022741"/>
    </source>
</evidence>
<dbReference type="GO" id="GO:0005524">
    <property type="term" value="F:ATP binding"/>
    <property type="evidence" value="ECO:0007669"/>
    <property type="project" value="UniProtKB-UniRule"/>
</dbReference>
<feature type="binding site" evidence="13">
    <location>
        <position position="1030"/>
    </location>
    <ligand>
        <name>ATP</name>
        <dbReference type="ChEBI" id="CHEBI:30616"/>
    </ligand>
</feature>
<evidence type="ECO:0000256" key="13">
    <source>
        <dbReference type="PIRSR" id="PIRSR606539-2"/>
    </source>
</evidence>
<dbReference type="GO" id="GO:0016887">
    <property type="term" value="F:ATP hydrolysis activity"/>
    <property type="evidence" value="ECO:0007669"/>
    <property type="project" value="InterPro"/>
</dbReference>
<dbReference type="Gene3D" id="3.40.1110.10">
    <property type="entry name" value="Calcium-transporting ATPase, cytoplasmic domain N"/>
    <property type="match status" value="1"/>
</dbReference>
<dbReference type="WBParaSite" id="jg25828">
    <property type="protein sequence ID" value="jg25828"/>
    <property type="gene ID" value="jg25828"/>
</dbReference>
<dbReference type="NCBIfam" id="TIGR01652">
    <property type="entry name" value="ATPase-Plipid"/>
    <property type="match status" value="1"/>
</dbReference>
<dbReference type="SUPFAM" id="SSF56784">
    <property type="entry name" value="HAD-like"/>
    <property type="match status" value="1"/>
</dbReference>
<dbReference type="GO" id="GO:0045332">
    <property type="term" value="P:phospholipid translocation"/>
    <property type="evidence" value="ECO:0007669"/>
    <property type="project" value="TreeGrafter"/>
</dbReference>
<evidence type="ECO:0000256" key="6">
    <source>
        <dbReference type="ARBA" id="ARBA00022840"/>
    </source>
</evidence>
<dbReference type="InterPro" id="IPR023299">
    <property type="entry name" value="ATPase_P-typ_cyto_dom_N"/>
</dbReference>
<keyword evidence="3 15" id="KW-0812">Transmembrane</keyword>
<comment type="cofactor">
    <cofactor evidence="14">
        <name>Mg(2+)</name>
        <dbReference type="ChEBI" id="CHEBI:18420"/>
    </cofactor>
</comment>
<dbReference type="PROSITE" id="PS00154">
    <property type="entry name" value="ATPASE_E1_E2"/>
    <property type="match status" value="1"/>
</dbReference>
<keyword evidence="18" id="KW-1185">Reference proteome</keyword>
<dbReference type="NCBIfam" id="TIGR01494">
    <property type="entry name" value="ATPase_P-type"/>
    <property type="match status" value="1"/>
</dbReference>
<keyword evidence="9 15" id="KW-1133">Transmembrane helix</keyword>
<dbReference type="PRINTS" id="PR00119">
    <property type="entry name" value="CATATPASE"/>
</dbReference>
<keyword evidence="6 13" id="KW-0067">ATP-binding</keyword>
<protein>
    <recommendedName>
        <fullName evidence="15">Phospholipid-transporting ATPase</fullName>
        <ecNumber evidence="15">7.6.2.1</ecNumber>
    </recommendedName>
</protein>
<keyword evidence="8 15" id="KW-1278">Translocase</keyword>
<dbReference type="InterPro" id="IPR023214">
    <property type="entry name" value="HAD_sf"/>
</dbReference>
<keyword evidence="5 13" id="KW-0547">Nucleotide-binding</keyword>
<dbReference type="InterPro" id="IPR023298">
    <property type="entry name" value="ATPase_P-typ_TM_dom_sf"/>
</dbReference>
<evidence type="ECO:0000256" key="7">
    <source>
        <dbReference type="ARBA" id="ARBA00022842"/>
    </source>
</evidence>
<dbReference type="InterPro" id="IPR006539">
    <property type="entry name" value="P-type_ATPase_IV"/>
</dbReference>
<feature type="binding site" evidence="13">
    <location>
        <position position="738"/>
    </location>
    <ligand>
        <name>ATP</name>
        <dbReference type="ChEBI" id="CHEBI:30616"/>
    </ligand>
</feature>
<name>A0A915E3K7_9BILA</name>
<feature type="binding site" evidence="14">
    <location>
        <position position="461"/>
    </location>
    <ligand>
        <name>Mg(2+)</name>
        <dbReference type="ChEBI" id="CHEBI:18420"/>
    </ligand>
</feature>
<feature type="binding site" evidence="13">
    <location>
        <position position="461"/>
    </location>
    <ligand>
        <name>ATP</name>
        <dbReference type="ChEBI" id="CHEBI:30616"/>
    </ligand>
</feature>
<evidence type="ECO:0000256" key="4">
    <source>
        <dbReference type="ARBA" id="ARBA00022723"/>
    </source>
</evidence>
<feature type="binding site" evidence="14">
    <location>
        <position position="1031"/>
    </location>
    <ligand>
        <name>Mg(2+)</name>
        <dbReference type="ChEBI" id="CHEBI:18420"/>
    </ligand>
</feature>
<accession>A0A915E3K7</accession>
<evidence type="ECO:0000256" key="9">
    <source>
        <dbReference type="ARBA" id="ARBA00022989"/>
    </source>
</evidence>
<evidence type="ECO:0000259" key="16">
    <source>
        <dbReference type="Pfam" id="PF16209"/>
    </source>
</evidence>
<dbReference type="SUPFAM" id="SSF81653">
    <property type="entry name" value="Calcium ATPase, transduction domain A"/>
    <property type="match status" value="1"/>
</dbReference>
<evidence type="ECO:0000256" key="2">
    <source>
        <dbReference type="ARBA" id="ARBA00008109"/>
    </source>
</evidence>
<dbReference type="GO" id="GO:0000287">
    <property type="term" value="F:magnesium ion binding"/>
    <property type="evidence" value="ECO:0007669"/>
    <property type="project" value="UniProtKB-UniRule"/>
</dbReference>
<feature type="binding site" evidence="13">
    <location>
        <position position="460"/>
    </location>
    <ligand>
        <name>ATP</name>
        <dbReference type="ChEBI" id="CHEBI:30616"/>
    </ligand>
</feature>
<dbReference type="InterPro" id="IPR018303">
    <property type="entry name" value="ATPase_P-typ_P_site"/>
</dbReference>
<feature type="binding site" evidence="13">
    <location>
        <position position="789"/>
    </location>
    <ligand>
        <name>ATP</name>
        <dbReference type="ChEBI" id="CHEBI:30616"/>
    </ligand>
</feature>
<dbReference type="FunFam" id="2.70.150.10:FF:000054">
    <property type="entry name" value="Phospholipid-transporting ATPase"/>
    <property type="match status" value="1"/>
</dbReference>
<dbReference type="AlphaFoldDB" id="A0A915E3K7"/>